<evidence type="ECO:0000313" key="3">
    <source>
        <dbReference type="Proteomes" id="UP000012073"/>
    </source>
</evidence>
<dbReference type="Gramene" id="CDF40806">
    <property type="protein sequence ID" value="CDF40806"/>
    <property type="gene ID" value="CHC_T00007441001"/>
</dbReference>
<keyword evidence="3" id="KW-1185">Reference proteome</keyword>
<dbReference type="InterPro" id="IPR018616">
    <property type="entry name" value="GUCD1"/>
</dbReference>
<evidence type="ECO:0000313" key="2">
    <source>
        <dbReference type="EMBL" id="CDF40806.1"/>
    </source>
</evidence>
<reference evidence="3" key="1">
    <citation type="journal article" date="2013" name="Proc. Natl. Acad. Sci. U.S.A.">
        <title>Genome structure and metabolic features in the red seaweed Chondrus crispus shed light on evolution of the Archaeplastida.</title>
        <authorList>
            <person name="Collen J."/>
            <person name="Porcel B."/>
            <person name="Carre W."/>
            <person name="Ball S.G."/>
            <person name="Chaparro C."/>
            <person name="Tonon T."/>
            <person name="Barbeyron T."/>
            <person name="Michel G."/>
            <person name="Noel B."/>
            <person name="Valentin K."/>
            <person name="Elias M."/>
            <person name="Artiguenave F."/>
            <person name="Arun A."/>
            <person name="Aury J.M."/>
            <person name="Barbosa-Neto J.F."/>
            <person name="Bothwell J.H."/>
            <person name="Bouget F.Y."/>
            <person name="Brillet L."/>
            <person name="Cabello-Hurtado F."/>
            <person name="Capella-Gutierrez S."/>
            <person name="Charrier B."/>
            <person name="Cladiere L."/>
            <person name="Cock J.M."/>
            <person name="Coelho S.M."/>
            <person name="Colleoni C."/>
            <person name="Czjzek M."/>
            <person name="Da Silva C."/>
            <person name="Delage L."/>
            <person name="Denoeud F."/>
            <person name="Deschamps P."/>
            <person name="Dittami S.M."/>
            <person name="Gabaldon T."/>
            <person name="Gachon C.M."/>
            <person name="Groisillier A."/>
            <person name="Herve C."/>
            <person name="Jabbari K."/>
            <person name="Katinka M."/>
            <person name="Kloareg B."/>
            <person name="Kowalczyk N."/>
            <person name="Labadie K."/>
            <person name="Leblanc C."/>
            <person name="Lopez P.J."/>
            <person name="McLachlan D.H."/>
            <person name="Meslet-Cladiere L."/>
            <person name="Moustafa A."/>
            <person name="Nehr Z."/>
            <person name="Nyvall Collen P."/>
            <person name="Panaud O."/>
            <person name="Partensky F."/>
            <person name="Poulain J."/>
            <person name="Rensing S.A."/>
            <person name="Rousvoal S."/>
            <person name="Samson G."/>
            <person name="Symeonidi A."/>
            <person name="Weissenbach J."/>
            <person name="Zambounis A."/>
            <person name="Wincker P."/>
            <person name="Boyen C."/>
        </authorList>
    </citation>
    <scope>NUCLEOTIDE SEQUENCE [LARGE SCALE GENOMIC DNA]</scope>
    <source>
        <strain evidence="3">cv. Stackhouse</strain>
    </source>
</reference>
<organism evidence="2 3">
    <name type="scientific">Chondrus crispus</name>
    <name type="common">Carrageen Irish moss</name>
    <name type="synonym">Polymorpha crispa</name>
    <dbReference type="NCBI Taxonomy" id="2769"/>
    <lineage>
        <taxon>Eukaryota</taxon>
        <taxon>Rhodophyta</taxon>
        <taxon>Florideophyceae</taxon>
        <taxon>Rhodymeniophycidae</taxon>
        <taxon>Gigartinales</taxon>
        <taxon>Gigartinaceae</taxon>
        <taxon>Chondrus</taxon>
    </lineage>
</organism>
<dbReference type="PANTHER" id="PTHR31400:SF1">
    <property type="entry name" value="PROTEIN GUCD1"/>
    <property type="match status" value="1"/>
</dbReference>
<protein>
    <recommendedName>
        <fullName evidence="4">Guanylyl cyclase</fullName>
    </recommendedName>
</protein>
<proteinExistence type="predicted"/>
<dbReference type="RefSeq" id="XP_005711100.1">
    <property type="nucleotide sequence ID" value="XM_005711043.1"/>
</dbReference>
<dbReference type="GeneID" id="17318817"/>
<dbReference type="Pfam" id="PF09778">
    <property type="entry name" value="Guanylate_cyc_2"/>
    <property type="match status" value="1"/>
</dbReference>
<dbReference type="Proteomes" id="UP000012073">
    <property type="component" value="Unassembled WGS sequence"/>
</dbReference>
<dbReference type="OrthoDB" id="206796at2759"/>
<feature type="region of interest" description="Disordered" evidence="1">
    <location>
        <begin position="1"/>
        <end position="22"/>
    </location>
</feature>
<dbReference type="KEGG" id="ccp:CHC_T00007441001"/>
<dbReference type="EMBL" id="HG002251">
    <property type="protein sequence ID" value="CDF40806.1"/>
    <property type="molecule type" value="Genomic_DNA"/>
</dbReference>
<evidence type="ECO:0000256" key="1">
    <source>
        <dbReference type="SAM" id="MobiDB-lite"/>
    </source>
</evidence>
<name>R7QTG6_CHOCR</name>
<evidence type="ECO:0008006" key="4">
    <source>
        <dbReference type="Google" id="ProtNLM"/>
    </source>
</evidence>
<feature type="compositionally biased region" description="Polar residues" evidence="1">
    <location>
        <begin position="12"/>
        <end position="21"/>
    </location>
</feature>
<dbReference type="AlphaFoldDB" id="R7QTG6"/>
<sequence>MFRSHTKRPALPTSSTKSSYSAIARHTDDAMKDFIHTHQGTVPHVPQSYSWDCGLACVEMALRARGAKQVSVFFMSRSRIATS</sequence>
<accession>R7QTG6</accession>
<gene>
    <name evidence="2" type="ORF">CHC_T00007441001</name>
</gene>
<dbReference type="PANTHER" id="PTHR31400">
    <property type="entry name" value="GUANYLYL CYCLASE DOMAIN CONTAINING PROTEIN 1 GUCD1"/>
    <property type="match status" value="1"/>
</dbReference>